<keyword evidence="1" id="KW-0812">Transmembrane</keyword>
<accession>A0ABS1Y3T6</accession>
<dbReference type="EMBL" id="JAACBX020000001">
    <property type="protein sequence ID" value="MBM0243050.1"/>
    <property type="molecule type" value="Genomic_DNA"/>
</dbReference>
<evidence type="ECO:0000313" key="2">
    <source>
        <dbReference type="EMBL" id="MBM0243050.1"/>
    </source>
</evidence>
<keyword evidence="1" id="KW-0472">Membrane</keyword>
<feature type="transmembrane region" description="Helical" evidence="1">
    <location>
        <begin position="7"/>
        <end position="24"/>
    </location>
</feature>
<reference evidence="2 3" key="1">
    <citation type="submission" date="2021-01" db="EMBL/GenBank/DDBJ databases">
        <title>Complete genome sequences of Corynebacterium macginleyi strains isolated from infectious keratitis.</title>
        <authorList>
            <person name="Sagerfors S."/>
            <person name="Poehlein A."/>
            <person name="Soderquist B."/>
            <person name="Bruggemann H."/>
        </authorList>
    </citation>
    <scope>NUCLEOTIDE SEQUENCE [LARGE SCALE GENOMIC DNA]</scope>
    <source>
        <strain evidence="2 3">12T220</strain>
    </source>
</reference>
<keyword evidence="3" id="KW-1185">Reference proteome</keyword>
<protein>
    <submittedName>
        <fullName evidence="2">Uncharacterized protein</fullName>
    </submittedName>
</protein>
<comment type="caution">
    <text evidence="2">The sequence shown here is derived from an EMBL/GenBank/DDBJ whole genome shotgun (WGS) entry which is preliminary data.</text>
</comment>
<evidence type="ECO:0000256" key="1">
    <source>
        <dbReference type="SAM" id="Phobius"/>
    </source>
</evidence>
<organism evidence="2 3">
    <name type="scientific">Corynebacterium macginleyi</name>
    <dbReference type="NCBI Taxonomy" id="38290"/>
    <lineage>
        <taxon>Bacteria</taxon>
        <taxon>Bacillati</taxon>
        <taxon>Actinomycetota</taxon>
        <taxon>Actinomycetes</taxon>
        <taxon>Mycobacteriales</taxon>
        <taxon>Corynebacteriaceae</taxon>
        <taxon>Corynebacterium</taxon>
    </lineage>
</organism>
<dbReference type="RefSeq" id="WP_200438547.1">
    <property type="nucleotide sequence ID" value="NZ_JAACBX020000001.1"/>
</dbReference>
<feature type="transmembrane region" description="Helical" evidence="1">
    <location>
        <begin position="30"/>
        <end position="48"/>
    </location>
</feature>
<keyword evidence="1" id="KW-1133">Transmembrane helix</keyword>
<sequence length="66" mass="7438">MDPKIRKYLPALICSILALILGIIVSDTKLALLVIGIILLFAVIPDLIKEKRQRKHHPRKTNTPDV</sequence>
<proteinExistence type="predicted"/>
<evidence type="ECO:0000313" key="3">
    <source>
        <dbReference type="Proteomes" id="UP001518680"/>
    </source>
</evidence>
<dbReference type="Proteomes" id="UP001518680">
    <property type="component" value="Unassembled WGS sequence"/>
</dbReference>
<gene>
    <name evidence="2" type="ORF">GWO63_001785</name>
</gene>
<name>A0ABS1Y3T6_9CORY</name>